<evidence type="ECO:0000313" key="2">
    <source>
        <dbReference type="EMBL" id="GII52080.1"/>
    </source>
</evidence>
<dbReference type="RefSeq" id="WP_373318476.1">
    <property type="nucleotide sequence ID" value="NZ_BOOR01000004.1"/>
</dbReference>
<dbReference type="Proteomes" id="UP000605992">
    <property type="component" value="Unassembled WGS sequence"/>
</dbReference>
<dbReference type="Pfam" id="PF19730">
    <property type="entry name" value="DUF6221"/>
    <property type="match status" value="1"/>
</dbReference>
<sequence>MGARGHSGHWQKEAPHDGPKTPLVRSARGELITDNISPECADHISFWDPDWALADIASKRKILERAAAVVDQSEREPAARAVWAAYRSVLRDIALPFADRPDCPAELRPASPG</sequence>
<gene>
    <name evidence="2" type="ORF">Pth03_04690</name>
</gene>
<proteinExistence type="predicted"/>
<feature type="compositionally biased region" description="Basic and acidic residues" evidence="1">
    <location>
        <begin position="10"/>
        <end position="19"/>
    </location>
</feature>
<evidence type="ECO:0000256" key="1">
    <source>
        <dbReference type="SAM" id="MobiDB-lite"/>
    </source>
</evidence>
<name>A0A8J3V8N4_9ACTN</name>
<protein>
    <submittedName>
        <fullName evidence="2">Uncharacterized protein</fullName>
    </submittedName>
</protein>
<reference evidence="2" key="1">
    <citation type="submission" date="2021-01" db="EMBL/GenBank/DDBJ databases">
        <title>Whole genome shotgun sequence of Planotetraspora thailandica NBRC 104271.</title>
        <authorList>
            <person name="Komaki H."/>
            <person name="Tamura T."/>
        </authorList>
    </citation>
    <scope>NUCLEOTIDE SEQUENCE</scope>
    <source>
        <strain evidence="2">NBRC 104271</strain>
    </source>
</reference>
<accession>A0A8J3V8N4</accession>
<feature type="region of interest" description="Disordered" evidence="1">
    <location>
        <begin position="1"/>
        <end position="27"/>
    </location>
</feature>
<dbReference type="EMBL" id="BOOR01000004">
    <property type="protein sequence ID" value="GII52080.1"/>
    <property type="molecule type" value="Genomic_DNA"/>
</dbReference>
<comment type="caution">
    <text evidence="2">The sequence shown here is derived from an EMBL/GenBank/DDBJ whole genome shotgun (WGS) entry which is preliminary data.</text>
</comment>
<dbReference type="InterPro" id="IPR046193">
    <property type="entry name" value="DUF6221"/>
</dbReference>
<keyword evidence="3" id="KW-1185">Reference proteome</keyword>
<dbReference type="AlphaFoldDB" id="A0A8J3V8N4"/>
<organism evidence="2 3">
    <name type="scientific">Planotetraspora thailandica</name>
    <dbReference type="NCBI Taxonomy" id="487172"/>
    <lineage>
        <taxon>Bacteria</taxon>
        <taxon>Bacillati</taxon>
        <taxon>Actinomycetota</taxon>
        <taxon>Actinomycetes</taxon>
        <taxon>Streptosporangiales</taxon>
        <taxon>Streptosporangiaceae</taxon>
        <taxon>Planotetraspora</taxon>
    </lineage>
</organism>
<evidence type="ECO:0000313" key="3">
    <source>
        <dbReference type="Proteomes" id="UP000605992"/>
    </source>
</evidence>